<dbReference type="PATRIC" id="fig|566551.4.peg.877"/>
<evidence type="ECO:0000313" key="1">
    <source>
        <dbReference type="EMBL" id="EPF19224.1"/>
    </source>
</evidence>
<sequence length="409" mass="47046">MREDKTMSNEIIQRLASLSQKNRKKRRVLFFGREEFSDNTKYLFLHALAQEKDFEVIWCSTQPELINKLRQHDLPCHLINNETSLECINLFLSAAVAVFSVNPSQSLNGDEALFASLQGARHIQLWHGVSVKHLLLKLMPHMDVLSYDFRRPLDFASRADCVLSTSSKLDDFFNESFAARRIIRAGYPRNEVLVREPNKHEMIGSELPEALLQALKNKRRKKILFAPTWQRGHSNLITSSPDFLMKLIQAGDRLNADIFIKSHPIYVEAGATRALSRQAFYINPCTDLYPWMSHFDLLVTDYSSIMFDFLLTGNPVMKLKIELNDHRSFEPDYSLIPPLDFAYDFTEETFASAMRQALLNDTMRLERQAMCDELFETDADKACASLFNLLSHEVDACVAGGQRFTVEQY</sequence>
<evidence type="ECO:0000313" key="2">
    <source>
        <dbReference type="Proteomes" id="UP000014585"/>
    </source>
</evidence>
<dbReference type="GO" id="GO:0047355">
    <property type="term" value="F:CDP-glycerol glycerophosphotransferase activity"/>
    <property type="evidence" value="ECO:0007669"/>
    <property type="project" value="InterPro"/>
</dbReference>
<gene>
    <name evidence="1" type="ORF">HMPREF0201_00954</name>
</gene>
<reference evidence="1 2" key="1">
    <citation type="submission" date="2013-04" db="EMBL/GenBank/DDBJ databases">
        <authorList>
            <person name="Weinstock G."/>
            <person name="Sodergren E."/>
            <person name="Lobos E.A."/>
            <person name="Fulton L."/>
            <person name="Fulton R."/>
            <person name="Courtney L."/>
            <person name="Fronick C."/>
            <person name="O'Laughlin M."/>
            <person name="Godfrey J."/>
            <person name="Wilson R.M."/>
            <person name="Miner T."/>
            <person name="Farmer C."/>
            <person name="Delehaunty K."/>
            <person name="Cordes M."/>
            <person name="Minx P."/>
            <person name="Tomlinson C."/>
            <person name="Chen J."/>
            <person name="Wollam A."/>
            <person name="Pepin K.H."/>
            <person name="Palsikar V.B."/>
            <person name="Zhang X."/>
            <person name="Suruliraj S."/>
            <person name="Perna N.T."/>
            <person name="Plunkett G."/>
            <person name="Warren W."/>
            <person name="Mitreva M."/>
            <person name="Mardis E.R."/>
            <person name="Wilson R.K."/>
        </authorList>
    </citation>
    <scope>NUCLEOTIDE SEQUENCE [LARGE SCALE GENOMIC DNA]</scope>
    <source>
        <strain evidence="1 2">DSM 4568</strain>
    </source>
</reference>
<dbReference type="PANTHER" id="PTHR37316:SF3">
    <property type="entry name" value="TEICHOIC ACID GLYCEROL-PHOSPHATE TRANSFERASE"/>
    <property type="match status" value="1"/>
</dbReference>
<dbReference type="InterPro" id="IPR051612">
    <property type="entry name" value="Teichoic_Acid_Biosynth"/>
</dbReference>
<comment type="caution">
    <text evidence="1">The sequence shown here is derived from an EMBL/GenBank/DDBJ whole genome shotgun (WGS) entry which is preliminary data.</text>
</comment>
<keyword evidence="1" id="KW-0808">Transferase</keyword>
<dbReference type="Proteomes" id="UP000014585">
    <property type="component" value="Unassembled WGS sequence"/>
</dbReference>
<dbReference type="PANTHER" id="PTHR37316">
    <property type="entry name" value="TEICHOIC ACID GLYCEROL-PHOSPHATE PRIMASE"/>
    <property type="match status" value="1"/>
</dbReference>
<organism evidence="1 2">
    <name type="scientific">Cedecea davisae DSM 4568</name>
    <dbReference type="NCBI Taxonomy" id="566551"/>
    <lineage>
        <taxon>Bacteria</taxon>
        <taxon>Pseudomonadati</taxon>
        <taxon>Pseudomonadota</taxon>
        <taxon>Gammaproteobacteria</taxon>
        <taxon>Enterobacterales</taxon>
        <taxon>Enterobacteriaceae</taxon>
        <taxon>Cedecea</taxon>
    </lineage>
</organism>
<dbReference type="GO" id="GO:0016020">
    <property type="term" value="C:membrane"/>
    <property type="evidence" value="ECO:0007669"/>
    <property type="project" value="InterPro"/>
</dbReference>
<dbReference type="EMBL" id="ATDT01000005">
    <property type="protein sequence ID" value="EPF19224.1"/>
    <property type="molecule type" value="Genomic_DNA"/>
</dbReference>
<dbReference type="InterPro" id="IPR007554">
    <property type="entry name" value="Glycerophosphate_synth"/>
</dbReference>
<dbReference type="Pfam" id="PF04464">
    <property type="entry name" value="Glyphos_transf"/>
    <property type="match status" value="1"/>
</dbReference>
<dbReference type="HOGENOM" id="CLU_692049_0_0_6"/>
<accession>S3K1Z7</accession>
<dbReference type="InterPro" id="IPR043149">
    <property type="entry name" value="TagF_N"/>
</dbReference>
<dbReference type="SUPFAM" id="SSF53756">
    <property type="entry name" value="UDP-Glycosyltransferase/glycogen phosphorylase"/>
    <property type="match status" value="1"/>
</dbReference>
<name>S3K1Z7_9ENTR</name>
<dbReference type="AlphaFoldDB" id="S3K1Z7"/>
<dbReference type="STRING" id="566551.HMPREF0201_00954"/>
<protein>
    <submittedName>
        <fullName evidence="1">CDP-glycerol:poly(Glycerophosphate) glycerophosphotransferase</fullName>
    </submittedName>
</protein>
<proteinExistence type="predicted"/>
<dbReference type="Gene3D" id="3.40.50.11820">
    <property type="match status" value="1"/>
</dbReference>